<evidence type="ECO:0000313" key="1">
    <source>
        <dbReference type="EMBL" id="DAD78726.1"/>
    </source>
</evidence>
<reference evidence="1" key="1">
    <citation type="journal article" date="2021" name="Proc. Natl. Acad. Sci. U.S.A.">
        <title>A Catalog of Tens of Thousands of Viruses from Human Metagenomes Reveals Hidden Associations with Chronic Diseases.</title>
        <authorList>
            <person name="Tisza M.J."/>
            <person name="Buck C.B."/>
        </authorList>
    </citation>
    <scope>NUCLEOTIDE SEQUENCE</scope>
    <source>
        <strain evidence="1">CtB3v5</strain>
    </source>
</reference>
<accession>A0A8S5M908</accession>
<name>A0A8S5M908_9CAUD</name>
<organism evidence="1">
    <name type="scientific">Siphoviridae sp. ctB3v5</name>
    <dbReference type="NCBI Taxonomy" id="2826186"/>
    <lineage>
        <taxon>Viruses</taxon>
        <taxon>Duplodnaviria</taxon>
        <taxon>Heunggongvirae</taxon>
        <taxon>Uroviricota</taxon>
        <taxon>Caudoviricetes</taxon>
    </lineage>
</organism>
<sequence length="47" mass="5210">MAKVGSYIHYNYNNYLKYGIGVRDGSPPENSNNLISAHKRALEAILG</sequence>
<protein>
    <submittedName>
        <fullName evidence="1">Uncharacterized protein</fullName>
    </submittedName>
</protein>
<dbReference type="EMBL" id="BK014849">
    <property type="protein sequence ID" value="DAD78726.1"/>
    <property type="molecule type" value="Genomic_DNA"/>
</dbReference>
<proteinExistence type="predicted"/>